<protein>
    <submittedName>
        <fullName evidence="1">Uncharacterized protein</fullName>
    </submittedName>
</protein>
<organism evidence="1 2">
    <name type="scientific">Megaselia scalaris</name>
    <name type="common">Humpbacked fly</name>
    <name type="synonym">Phora scalaris</name>
    <dbReference type="NCBI Taxonomy" id="36166"/>
    <lineage>
        <taxon>Eukaryota</taxon>
        <taxon>Metazoa</taxon>
        <taxon>Ecdysozoa</taxon>
        <taxon>Arthropoda</taxon>
        <taxon>Hexapoda</taxon>
        <taxon>Insecta</taxon>
        <taxon>Pterygota</taxon>
        <taxon>Neoptera</taxon>
        <taxon>Endopterygota</taxon>
        <taxon>Diptera</taxon>
        <taxon>Brachycera</taxon>
        <taxon>Muscomorpha</taxon>
        <taxon>Platypezoidea</taxon>
        <taxon>Phoridae</taxon>
        <taxon>Megaseliini</taxon>
        <taxon>Megaselia</taxon>
    </lineage>
</organism>
<dbReference type="EnsemblMetazoa" id="MESCA000419-RA">
    <property type="protein sequence ID" value="MESCA000419-PA"/>
    <property type="gene ID" value="MESCA000419"/>
</dbReference>
<reference evidence="2" key="1">
    <citation type="submission" date="2013-02" db="EMBL/GenBank/DDBJ databases">
        <authorList>
            <person name="Hughes D."/>
        </authorList>
    </citation>
    <scope>NUCLEOTIDE SEQUENCE</scope>
    <source>
        <strain>Durham</strain>
        <strain evidence="2">NC isolate 2 -- Noor lab</strain>
    </source>
</reference>
<dbReference type="AlphaFoldDB" id="T1GB00"/>
<name>T1GB00_MEGSC</name>
<dbReference type="Proteomes" id="UP000015102">
    <property type="component" value="Unassembled WGS sequence"/>
</dbReference>
<dbReference type="EMBL" id="CAQQ02050395">
    <property type="status" value="NOT_ANNOTATED_CDS"/>
    <property type="molecule type" value="Genomic_DNA"/>
</dbReference>
<sequence length="102" mass="11796">MELIRKLHAVRYEVRAINCDLGSRNYCLLRFLKVDHENMPYFISVNHHPVCVFSDSPHITRTWFQRQKVKLAAQLLSRTVAAALKRAGKFNGFLVNASLLQI</sequence>
<reference evidence="1" key="2">
    <citation type="submission" date="2015-06" db="UniProtKB">
        <authorList>
            <consortium name="EnsemblMetazoa"/>
        </authorList>
    </citation>
    <scope>IDENTIFICATION</scope>
</reference>
<evidence type="ECO:0000313" key="2">
    <source>
        <dbReference type="Proteomes" id="UP000015102"/>
    </source>
</evidence>
<accession>T1GB00</accession>
<proteinExistence type="predicted"/>
<keyword evidence="2" id="KW-1185">Reference proteome</keyword>
<dbReference type="HOGENOM" id="CLU_2280590_0_0_1"/>
<evidence type="ECO:0000313" key="1">
    <source>
        <dbReference type="EnsemblMetazoa" id="MESCA000419-PA"/>
    </source>
</evidence>